<dbReference type="GO" id="GO:0005634">
    <property type="term" value="C:nucleus"/>
    <property type="evidence" value="ECO:0007669"/>
    <property type="project" value="UniProtKB-SubCell"/>
</dbReference>
<dbReference type="EMBL" id="KQ245442">
    <property type="protein sequence ID" value="KNC73573.1"/>
    <property type="molecule type" value="Genomic_DNA"/>
</dbReference>
<dbReference type="AlphaFoldDB" id="A0A0L0FBY1"/>
<dbReference type="PANTHER" id="PTHR11950:SF7">
    <property type="entry name" value="RUNT-RELATED TRANSCRIPTION FACTOR 2"/>
    <property type="match status" value="1"/>
</dbReference>
<dbReference type="GO" id="GO:0000981">
    <property type="term" value="F:DNA-binding transcription factor activity, RNA polymerase II-specific"/>
    <property type="evidence" value="ECO:0007669"/>
    <property type="project" value="TreeGrafter"/>
</dbReference>
<dbReference type="OrthoDB" id="10029800at2759"/>
<dbReference type="eggNOG" id="KOG3982">
    <property type="taxonomic scope" value="Eukaryota"/>
</dbReference>
<feature type="non-terminal residue" evidence="6">
    <location>
        <position position="81"/>
    </location>
</feature>
<evidence type="ECO:0000256" key="2">
    <source>
        <dbReference type="ARBA" id="ARBA00023015"/>
    </source>
</evidence>
<dbReference type="PROSITE" id="PS51062">
    <property type="entry name" value="RUNT"/>
    <property type="match status" value="1"/>
</dbReference>
<evidence type="ECO:0000313" key="6">
    <source>
        <dbReference type="EMBL" id="KNC73573.1"/>
    </source>
</evidence>
<dbReference type="InterPro" id="IPR008967">
    <property type="entry name" value="p53-like_TF_DNA-bd_sf"/>
</dbReference>
<dbReference type="SUPFAM" id="SSF49417">
    <property type="entry name" value="p53-like transcription factors"/>
    <property type="match status" value="1"/>
</dbReference>
<keyword evidence="2" id="KW-0805">Transcription regulation</keyword>
<keyword evidence="4" id="KW-0539">Nucleus</keyword>
<dbReference type="GeneID" id="25914374"/>
<evidence type="ECO:0000256" key="4">
    <source>
        <dbReference type="ARBA" id="ARBA00023242"/>
    </source>
</evidence>
<feature type="non-terminal residue" evidence="6">
    <location>
        <position position="1"/>
    </location>
</feature>
<dbReference type="GO" id="GO:0005524">
    <property type="term" value="F:ATP binding"/>
    <property type="evidence" value="ECO:0007669"/>
    <property type="project" value="InterPro"/>
</dbReference>
<dbReference type="GO" id="GO:0045595">
    <property type="term" value="P:regulation of cell differentiation"/>
    <property type="evidence" value="ECO:0007669"/>
    <property type="project" value="TreeGrafter"/>
</dbReference>
<dbReference type="Pfam" id="PF00853">
    <property type="entry name" value="Runt"/>
    <property type="match status" value="1"/>
</dbReference>
<dbReference type="PANTHER" id="PTHR11950">
    <property type="entry name" value="RUNT RELATED"/>
    <property type="match status" value="1"/>
</dbReference>
<dbReference type="PRINTS" id="PR00967">
    <property type="entry name" value="ONCOGENEAML1"/>
</dbReference>
<proteinExistence type="predicted"/>
<dbReference type="STRING" id="667725.A0A0L0FBY1"/>
<comment type="subcellular location">
    <subcellularLocation>
        <location evidence="1">Nucleus</location>
    </subcellularLocation>
</comment>
<feature type="domain" description="Runt" evidence="5">
    <location>
        <begin position="1"/>
        <end position="81"/>
    </location>
</feature>
<evidence type="ECO:0000259" key="5">
    <source>
        <dbReference type="PROSITE" id="PS51062"/>
    </source>
</evidence>
<dbReference type="Proteomes" id="UP000054560">
    <property type="component" value="Unassembled WGS sequence"/>
</dbReference>
<keyword evidence="7" id="KW-1185">Reference proteome</keyword>
<evidence type="ECO:0000313" key="7">
    <source>
        <dbReference type="Proteomes" id="UP000054560"/>
    </source>
</evidence>
<dbReference type="InterPro" id="IPR012346">
    <property type="entry name" value="p53/RUNT-type_TF_DNA-bd_sf"/>
</dbReference>
<evidence type="ECO:0000256" key="3">
    <source>
        <dbReference type="ARBA" id="ARBA00023163"/>
    </source>
</evidence>
<protein>
    <recommendedName>
        <fullName evidence="5">Runt domain-containing protein</fullName>
    </recommendedName>
</protein>
<dbReference type="InterPro" id="IPR013524">
    <property type="entry name" value="Runt_dom"/>
</dbReference>
<keyword evidence="3" id="KW-0804">Transcription</keyword>
<name>A0A0L0FBY1_9EUKA</name>
<reference evidence="6 7" key="1">
    <citation type="submission" date="2011-02" db="EMBL/GenBank/DDBJ databases">
        <title>The Genome Sequence of Sphaeroforma arctica JP610.</title>
        <authorList>
            <consortium name="The Broad Institute Genome Sequencing Platform"/>
            <person name="Russ C."/>
            <person name="Cuomo C."/>
            <person name="Young S.K."/>
            <person name="Zeng Q."/>
            <person name="Gargeya S."/>
            <person name="Alvarado L."/>
            <person name="Berlin A."/>
            <person name="Chapman S.B."/>
            <person name="Chen Z."/>
            <person name="Freedman E."/>
            <person name="Gellesch M."/>
            <person name="Goldberg J."/>
            <person name="Griggs A."/>
            <person name="Gujja S."/>
            <person name="Heilman E."/>
            <person name="Heiman D."/>
            <person name="Howarth C."/>
            <person name="Mehta T."/>
            <person name="Neiman D."/>
            <person name="Pearson M."/>
            <person name="Roberts A."/>
            <person name="Saif S."/>
            <person name="Shea T."/>
            <person name="Shenoy N."/>
            <person name="Sisk P."/>
            <person name="Stolte C."/>
            <person name="Sykes S."/>
            <person name="White J."/>
            <person name="Yandava C."/>
            <person name="Burger G."/>
            <person name="Gray M.W."/>
            <person name="Holland P.W.H."/>
            <person name="King N."/>
            <person name="Lang F.B.F."/>
            <person name="Roger A.J."/>
            <person name="Ruiz-Trillo I."/>
            <person name="Haas B."/>
            <person name="Nusbaum C."/>
            <person name="Birren B."/>
        </authorList>
    </citation>
    <scope>NUCLEOTIDE SEQUENCE [LARGE SCALE GENOMIC DNA]</scope>
    <source>
        <strain evidence="6 7">JP610</strain>
    </source>
</reference>
<gene>
    <name evidence="6" type="ORF">SARC_13870</name>
</gene>
<dbReference type="RefSeq" id="XP_014147475.1">
    <property type="nucleotide sequence ID" value="XM_014292000.1"/>
</dbReference>
<organism evidence="6 7">
    <name type="scientific">Sphaeroforma arctica JP610</name>
    <dbReference type="NCBI Taxonomy" id="667725"/>
    <lineage>
        <taxon>Eukaryota</taxon>
        <taxon>Ichthyosporea</taxon>
        <taxon>Ichthyophonida</taxon>
        <taxon>Sphaeroforma</taxon>
    </lineage>
</organism>
<dbReference type="Gene3D" id="2.60.40.720">
    <property type="match status" value="1"/>
</dbReference>
<dbReference type="InterPro" id="IPR000040">
    <property type="entry name" value="AML1_Runt"/>
</dbReference>
<evidence type="ECO:0000256" key="1">
    <source>
        <dbReference type="ARBA" id="ARBA00004123"/>
    </source>
</evidence>
<accession>A0A0L0FBY1</accession>
<dbReference type="GO" id="GO:0000978">
    <property type="term" value="F:RNA polymerase II cis-regulatory region sequence-specific DNA binding"/>
    <property type="evidence" value="ECO:0007669"/>
    <property type="project" value="TreeGrafter"/>
</dbReference>
<sequence>VYALCIVPDGTECTVHAQNEEALFSEMKNNSATIVNGVATFEDLRFVGRSGRGKTLTVTVKILTHPPMTAQLFDHIKITVD</sequence>